<evidence type="ECO:0000313" key="5">
    <source>
        <dbReference type="EMBL" id="GHE16647.1"/>
    </source>
</evidence>
<evidence type="ECO:0000256" key="2">
    <source>
        <dbReference type="ARBA" id="ARBA00023012"/>
    </source>
</evidence>
<evidence type="ECO:0000313" key="6">
    <source>
        <dbReference type="Proteomes" id="UP000597341"/>
    </source>
</evidence>
<organism evidence="5 6">
    <name type="scientific">Nocardioides flavus</name>
    <name type="common">ex Wang et al. 2016</name>
    <dbReference type="NCBI Taxonomy" id="2058780"/>
    <lineage>
        <taxon>Bacteria</taxon>
        <taxon>Bacillati</taxon>
        <taxon>Actinomycetota</taxon>
        <taxon>Actinomycetes</taxon>
        <taxon>Propionibacteriales</taxon>
        <taxon>Nocardioidaceae</taxon>
        <taxon>Nocardioides</taxon>
    </lineage>
</organism>
<protein>
    <recommendedName>
        <fullName evidence="4">Response regulatory domain-containing protein</fullName>
    </recommendedName>
</protein>
<accession>A0ABQ3HGB1</accession>
<evidence type="ECO:0000256" key="3">
    <source>
        <dbReference type="PROSITE-ProRule" id="PRU00169"/>
    </source>
</evidence>
<sequence length="121" mass="13097">MPLRSLVADDEPDIRDFIGHVLARAGHDVTTAGDGAEVLERASEQPFDLVVLDHHMPRMTGLAVADELRRTSPATRVLLMSGDAEVGHSHPHFLPKPFNRTEFMAAVDALLATPPEGALRG</sequence>
<dbReference type="Gene3D" id="3.40.50.2300">
    <property type="match status" value="1"/>
</dbReference>
<gene>
    <name evidence="5" type="ORF">GCM10011376_12570</name>
</gene>
<dbReference type="SMART" id="SM00448">
    <property type="entry name" value="REC"/>
    <property type="match status" value="1"/>
</dbReference>
<feature type="modified residue" description="4-aspartylphosphate" evidence="3">
    <location>
        <position position="53"/>
    </location>
</feature>
<dbReference type="PANTHER" id="PTHR44591:SF14">
    <property type="entry name" value="PROTEIN PILG"/>
    <property type="match status" value="1"/>
</dbReference>
<keyword evidence="1 3" id="KW-0597">Phosphoprotein</keyword>
<dbReference type="InterPro" id="IPR001789">
    <property type="entry name" value="Sig_transdc_resp-reg_receiver"/>
</dbReference>
<evidence type="ECO:0000259" key="4">
    <source>
        <dbReference type="PROSITE" id="PS50110"/>
    </source>
</evidence>
<dbReference type="EMBL" id="BNAD01000002">
    <property type="protein sequence ID" value="GHE16647.1"/>
    <property type="molecule type" value="Genomic_DNA"/>
</dbReference>
<comment type="caution">
    <text evidence="5">The sequence shown here is derived from an EMBL/GenBank/DDBJ whole genome shotgun (WGS) entry which is preliminary data.</text>
</comment>
<name>A0ABQ3HGB1_9ACTN</name>
<dbReference type="CDD" id="cd00156">
    <property type="entry name" value="REC"/>
    <property type="match status" value="1"/>
</dbReference>
<dbReference type="Proteomes" id="UP000597341">
    <property type="component" value="Unassembled WGS sequence"/>
</dbReference>
<proteinExistence type="predicted"/>
<dbReference type="Pfam" id="PF00072">
    <property type="entry name" value="Response_reg"/>
    <property type="match status" value="1"/>
</dbReference>
<evidence type="ECO:0000256" key="1">
    <source>
        <dbReference type="ARBA" id="ARBA00022553"/>
    </source>
</evidence>
<dbReference type="RefSeq" id="WP_191278534.1">
    <property type="nucleotide sequence ID" value="NZ_BNAD01000002.1"/>
</dbReference>
<dbReference type="InterPro" id="IPR050595">
    <property type="entry name" value="Bact_response_regulator"/>
</dbReference>
<keyword evidence="2" id="KW-0902">Two-component regulatory system</keyword>
<dbReference type="PANTHER" id="PTHR44591">
    <property type="entry name" value="STRESS RESPONSE REGULATOR PROTEIN 1"/>
    <property type="match status" value="1"/>
</dbReference>
<keyword evidence="6" id="KW-1185">Reference proteome</keyword>
<dbReference type="SUPFAM" id="SSF52172">
    <property type="entry name" value="CheY-like"/>
    <property type="match status" value="1"/>
</dbReference>
<reference evidence="6" key="1">
    <citation type="journal article" date="2019" name="Int. J. Syst. Evol. Microbiol.">
        <title>The Global Catalogue of Microorganisms (GCM) 10K type strain sequencing project: providing services to taxonomists for standard genome sequencing and annotation.</title>
        <authorList>
            <consortium name="The Broad Institute Genomics Platform"/>
            <consortium name="The Broad Institute Genome Sequencing Center for Infectious Disease"/>
            <person name="Wu L."/>
            <person name="Ma J."/>
        </authorList>
    </citation>
    <scope>NUCLEOTIDE SEQUENCE [LARGE SCALE GENOMIC DNA]</scope>
    <source>
        <strain evidence="6">CGMCC 1.12791</strain>
    </source>
</reference>
<dbReference type="InterPro" id="IPR011006">
    <property type="entry name" value="CheY-like_superfamily"/>
</dbReference>
<dbReference type="PROSITE" id="PS50110">
    <property type="entry name" value="RESPONSE_REGULATORY"/>
    <property type="match status" value="1"/>
</dbReference>
<feature type="domain" description="Response regulatory" evidence="4">
    <location>
        <begin position="4"/>
        <end position="111"/>
    </location>
</feature>